<sequence>MMPRARTPVSLHLTVAVFAQVKLRSGFLARGRLPKVISPGTPCGVVSAVDFQVRQNMQCTQQVGGAGGIGTELGQDPPVLEVGEAVLDRCTPEGEDTVGFLLPRG</sequence>
<dbReference type="Proteomes" id="UP001054854">
    <property type="component" value="Unassembled WGS sequence"/>
</dbReference>
<evidence type="ECO:0000313" key="2">
    <source>
        <dbReference type="Proteomes" id="UP001054854"/>
    </source>
</evidence>
<keyword evidence="2" id="KW-1185">Reference proteome</keyword>
<organism evidence="1 2">
    <name type="scientific">Streptomyces hygroscopicus</name>
    <dbReference type="NCBI Taxonomy" id="1912"/>
    <lineage>
        <taxon>Bacteria</taxon>
        <taxon>Bacillati</taxon>
        <taxon>Actinomycetota</taxon>
        <taxon>Actinomycetes</taxon>
        <taxon>Kitasatosporales</taxon>
        <taxon>Streptomycetaceae</taxon>
        <taxon>Streptomyces</taxon>
        <taxon>Streptomyces violaceusniger group</taxon>
    </lineage>
</organism>
<gene>
    <name evidence="1" type="ORF">TPA0910_13690</name>
</gene>
<evidence type="ECO:0000313" key="1">
    <source>
        <dbReference type="EMBL" id="GHJ26936.1"/>
    </source>
</evidence>
<protein>
    <submittedName>
        <fullName evidence="1">Uncharacterized protein</fullName>
    </submittedName>
</protein>
<proteinExistence type="predicted"/>
<comment type="caution">
    <text evidence="1">The sequence shown here is derived from an EMBL/GenBank/DDBJ whole genome shotgun (WGS) entry which is preliminary data.</text>
</comment>
<dbReference type="EMBL" id="BNEK01000002">
    <property type="protein sequence ID" value="GHJ26936.1"/>
    <property type="molecule type" value="Genomic_DNA"/>
</dbReference>
<name>A0ABQ3TUC2_STRHY</name>
<reference evidence="1" key="1">
    <citation type="submission" date="2024-05" db="EMBL/GenBank/DDBJ databases">
        <title>Whole genome shotgun sequence of Streptomyces hygroscopicus NBRC 113678.</title>
        <authorList>
            <person name="Komaki H."/>
            <person name="Tamura T."/>
        </authorList>
    </citation>
    <scope>NUCLEOTIDE SEQUENCE</scope>
    <source>
        <strain evidence="1">N11-34</strain>
    </source>
</reference>
<accession>A0ABQ3TUC2</accession>